<reference evidence="1 2" key="1">
    <citation type="submission" date="2019-11" db="EMBL/GenBank/DDBJ databases">
        <title>Spirosoma endbachense sp. nov., isolated from a natural salt meadow.</title>
        <authorList>
            <person name="Rojas J."/>
            <person name="Ambika Manirajan B."/>
            <person name="Ratering S."/>
            <person name="Suarez C."/>
            <person name="Geissler-Plaum R."/>
            <person name="Schnell S."/>
        </authorList>
    </citation>
    <scope>NUCLEOTIDE SEQUENCE [LARGE SCALE GENOMIC DNA]</scope>
    <source>
        <strain evidence="1 2">I-24</strain>
    </source>
</reference>
<proteinExistence type="predicted"/>
<evidence type="ECO:0008006" key="3">
    <source>
        <dbReference type="Google" id="ProtNLM"/>
    </source>
</evidence>
<dbReference type="AlphaFoldDB" id="A0A6P1VR64"/>
<dbReference type="KEGG" id="senf:GJR95_08810"/>
<dbReference type="Proteomes" id="UP000464577">
    <property type="component" value="Chromosome"/>
</dbReference>
<dbReference type="EMBL" id="CP045997">
    <property type="protein sequence ID" value="QHV95114.1"/>
    <property type="molecule type" value="Genomic_DNA"/>
</dbReference>
<name>A0A6P1VR64_9BACT</name>
<evidence type="ECO:0000313" key="2">
    <source>
        <dbReference type="Proteomes" id="UP000464577"/>
    </source>
</evidence>
<sequence>MLAANPKDSPEEVLAYGGNRMDTWDLANSFAPGGSGGKFGKYFTRGKFTVNEAVSKQLATIPEPSKHYAFLAPLVRDHLNQYWRSVFPRITVPVLMLSGDISLATTVESNEWMKRTIKNGTWVRFSEQEYGTHFLLQNASPKANDAIIKFLETR</sequence>
<dbReference type="RefSeq" id="WP_162385528.1">
    <property type="nucleotide sequence ID" value="NZ_CP045997.1"/>
</dbReference>
<gene>
    <name evidence="1" type="ORF">GJR95_08810</name>
</gene>
<dbReference type="InterPro" id="IPR029058">
    <property type="entry name" value="AB_hydrolase_fold"/>
</dbReference>
<organism evidence="1 2">
    <name type="scientific">Spirosoma endbachense</name>
    <dbReference type="NCBI Taxonomy" id="2666025"/>
    <lineage>
        <taxon>Bacteria</taxon>
        <taxon>Pseudomonadati</taxon>
        <taxon>Bacteroidota</taxon>
        <taxon>Cytophagia</taxon>
        <taxon>Cytophagales</taxon>
        <taxon>Cytophagaceae</taxon>
        <taxon>Spirosoma</taxon>
    </lineage>
</organism>
<accession>A0A6P1VR64</accession>
<protein>
    <recommendedName>
        <fullName evidence="3">Alpha/beta hydrolase</fullName>
    </recommendedName>
</protein>
<dbReference type="SUPFAM" id="SSF53474">
    <property type="entry name" value="alpha/beta-Hydrolases"/>
    <property type="match status" value="1"/>
</dbReference>
<dbReference type="Gene3D" id="3.40.50.1820">
    <property type="entry name" value="alpha/beta hydrolase"/>
    <property type="match status" value="1"/>
</dbReference>
<evidence type="ECO:0000313" key="1">
    <source>
        <dbReference type="EMBL" id="QHV95114.1"/>
    </source>
</evidence>
<keyword evidence="2" id="KW-1185">Reference proteome</keyword>